<evidence type="ECO:0000313" key="4">
    <source>
        <dbReference type="RefSeq" id="XP_033569649.1"/>
    </source>
</evidence>
<organism evidence="2">
    <name type="scientific">Mytilinidion resinicola</name>
    <dbReference type="NCBI Taxonomy" id="574789"/>
    <lineage>
        <taxon>Eukaryota</taxon>
        <taxon>Fungi</taxon>
        <taxon>Dikarya</taxon>
        <taxon>Ascomycota</taxon>
        <taxon>Pezizomycotina</taxon>
        <taxon>Dothideomycetes</taxon>
        <taxon>Pleosporomycetidae</taxon>
        <taxon>Mytilinidiales</taxon>
        <taxon>Mytilinidiaceae</taxon>
        <taxon>Mytilinidion</taxon>
    </lineage>
</organism>
<accession>A0A6A6Y387</accession>
<keyword evidence="1" id="KW-0812">Transmembrane</keyword>
<evidence type="ECO:0000313" key="2">
    <source>
        <dbReference type="EMBL" id="KAF2802685.1"/>
    </source>
</evidence>
<name>A0A6A6Y387_9PEZI</name>
<dbReference type="AlphaFoldDB" id="A0A6A6Y387"/>
<dbReference type="OrthoDB" id="1937642at2759"/>
<dbReference type="GeneID" id="54469487"/>
<keyword evidence="1" id="KW-0472">Membrane</keyword>
<dbReference type="EMBL" id="MU003721">
    <property type="protein sequence ID" value="KAF2802685.1"/>
    <property type="molecule type" value="Genomic_DNA"/>
</dbReference>
<dbReference type="Proteomes" id="UP000504636">
    <property type="component" value="Unplaced"/>
</dbReference>
<protein>
    <submittedName>
        <fullName evidence="2 4">Uncharacterized protein</fullName>
    </submittedName>
</protein>
<sequence>MTLLLLRACDIAEKWTREVAVNDLSNMIPFLLVIGGDLVQKALAQLSGGIIAPVPFSIGWVPYIFSAMVSIFSGEGAWLTSRLMRDLEKMALDVPADYGLRVTIYRTAGSPGKPEKDWVWHSGLLTILVQLVVASIPLALHGNCIPIIMKLYFCGRFSYLIEVLQTVVYPGQKRR</sequence>
<feature type="transmembrane region" description="Helical" evidence="1">
    <location>
        <begin position="60"/>
        <end position="80"/>
    </location>
</feature>
<feature type="transmembrane region" description="Helical" evidence="1">
    <location>
        <begin position="118"/>
        <end position="140"/>
    </location>
</feature>
<proteinExistence type="predicted"/>
<evidence type="ECO:0000256" key="1">
    <source>
        <dbReference type="SAM" id="Phobius"/>
    </source>
</evidence>
<keyword evidence="1" id="KW-1133">Transmembrane helix</keyword>
<reference evidence="4" key="2">
    <citation type="submission" date="2020-04" db="EMBL/GenBank/DDBJ databases">
        <authorList>
            <consortium name="NCBI Genome Project"/>
        </authorList>
    </citation>
    <scope>NUCLEOTIDE SEQUENCE</scope>
    <source>
        <strain evidence="4">CBS 304.34</strain>
    </source>
</reference>
<evidence type="ECO:0000313" key="3">
    <source>
        <dbReference type="Proteomes" id="UP000504636"/>
    </source>
</evidence>
<reference evidence="4" key="3">
    <citation type="submission" date="2025-04" db="UniProtKB">
        <authorList>
            <consortium name="RefSeq"/>
        </authorList>
    </citation>
    <scope>IDENTIFICATION</scope>
    <source>
        <strain evidence="4">CBS 304.34</strain>
    </source>
</reference>
<keyword evidence="3" id="KW-1185">Reference proteome</keyword>
<gene>
    <name evidence="2 4" type="ORF">BDZ99DRAFT_576587</name>
</gene>
<dbReference type="RefSeq" id="XP_033569649.1">
    <property type="nucleotide sequence ID" value="XM_033728594.1"/>
</dbReference>
<reference evidence="2 4" key="1">
    <citation type="journal article" date="2020" name="Stud. Mycol.">
        <title>101 Dothideomycetes genomes: a test case for predicting lifestyles and emergence of pathogens.</title>
        <authorList>
            <person name="Haridas S."/>
            <person name="Albert R."/>
            <person name="Binder M."/>
            <person name="Bloem J."/>
            <person name="Labutti K."/>
            <person name="Salamov A."/>
            <person name="Andreopoulos B."/>
            <person name="Baker S."/>
            <person name="Barry K."/>
            <person name="Bills G."/>
            <person name="Bluhm B."/>
            <person name="Cannon C."/>
            <person name="Castanera R."/>
            <person name="Culley D."/>
            <person name="Daum C."/>
            <person name="Ezra D."/>
            <person name="Gonzalez J."/>
            <person name="Henrissat B."/>
            <person name="Kuo A."/>
            <person name="Liang C."/>
            <person name="Lipzen A."/>
            <person name="Lutzoni F."/>
            <person name="Magnuson J."/>
            <person name="Mondo S."/>
            <person name="Nolan M."/>
            <person name="Ohm R."/>
            <person name="Pangilinan J."/>
            <person name="Park H.-J."/>
            <person name="Ramirez L."/>
            <person name="Alfaro M."/>
            <person name="Sun H."/>
            <person name="Tritt A."/>
            <person name="Yoshinaga Y."/>
            <person name="Zwiers L.-H."/>
            <person name="Turgeon B."/>
            <person name="Goodwin S."/>
            <person name="Spatafora J."/>
            <person name="Crous P."/>
            <person name="Grigoriev I."/>
        </authorList>
    </citation>
    <scope>NUCLEOTIDE SEQUENCE</scope>
    <source>
        <strain evidence="2 4">CBS 304.34</strain>
    </source>
</reference>